<reference evidence="2" key="1">
    <citation type="submission" date="2020-04" db="EMBL/GenBank/DDBJ databases">
        <authorList>
            <person name="Zhang T."/>
        </authorList>
    </citation>
    <scope>NUCLEOTIDE SEQUENCE</scope>
    <source>
        <strain evidence="2">HKST-UBA09</strain>
    </source>
</reference>
<dbReference type="Proteomes" id="UP000714915">
    <property type="component" value="Unassembled WGS sequence"/>
</dbReference>
<dbReference type="Pfam" id="PF08281">
    <property type="entry name" value="Sigma70_r4_2"/>
    <property type="match status" value="1"/>
</dbReference>
<dbReference type="GO" id="GO:0003677">
    <property type="term" value="F:DNA binding"/>
    <property type="evidence" value="ECO:0007669"/>
    <property type="project" value="InterPro"/>
</dbReference>
<name>A0A955RM16_9BACT</name>
<feature type="non-terminal residue" evidence="2">
    <location>
        <position position="1"/>
    </location>
</feature>
<sequence>REKINELDEQTSEIILLKVWEEMTFLEISEIVDMKEDAVKKRYYRGINVLHTLLK</sequence>
<proteinExistence type="predicted"/>
<dbReference type="Gene3D" id="1.10.10.10">
    <property type="entry name" value="Winged helix-like DNA-binding domain superfamily/Winged helix DNA-binding domain"/>
    <property type="match status" value="1"/>
</dbReference>
<organism evidence="2 3">
    <name type="scientific">Candidatus Dojkabacteria bacterium</name>
    <dbReference type="NCBI Taxonomy" id="2099670"/>
    <lineage>
        <taxon>Bacteria</taxon>
        <taxon>Candidatus Dojkabacteria</taxon>
    </lineage>
</organism>
<dbReference type="GO" id="GO:0016987">
    <property type="term" value="F:sigma factor activity"/>
    <property type="evidence" value="ECO:0007669"/>
    <property type="project" value="InterPro"/>
</dbReference>
<dbReference type="InterPro" id="IPR036388">
    <property type="entry name" value="WH-like_DNA-bd_sf"/>
</dbReference>
<evidence type="ECO:0000259" key="1">
    <source>
        <dbReference type="Pfam" id="PF08281"/>
    </source>
</evidence>
<dbReference type="GO" id="GO:0006352">
    <property type="term" value="P:DNA-templated transcription initiation"/>
    <property type="evidence" value="ECO:0007669"/>
    <property type="project" value="InterPro"/>
</dbReference>
<dbReference type="SUPFAM" id="SSF88659">
    <property type="entry name" value="Sigma3 and sigma4 domains of RNA polymerase sigma factors"/>
    <property type="match status" value="1"/>
</dbReference>
<dbReference type="InterPro" id="IPR013249">
    <property type="entry name" value="RNA_pol_sigma70_r4_t2"/>
</dbReference>
<protein>
    <submittedName>
        <fullName evidence="2">RNA polymerase subunit sigma-70</fullName>
    </submittedName>
</protein>
<dbReference type="InterPro" id="IPR013324">
    <property type="entry name" value="RNA_pol_sigma_r3/r4-like"/>
</dbReference>
<comment type="caution">
    <text evidence="2">The sequence shown here is derived from an EMBL/GenBank/DDBJ whole genome shotgun (WGS) entry which is preliminary data.</text>
</comment>
<feature type="domain" description="RNA polymerase sigma factor 70 region 4 type 2" evidence="1">
    <location>
        <begin position="2"/>
        <end position="46"/>
    </location>
</feature>
<accession>A0A955RM16</accession>
<dbReference type="EMBL" id="JAGQLF010000023">
    <property type="protein sequence ID" value="MCA9386893.1"/>
    <property type="molecule type" value="Genomic_DNA"/>
</dbReference>
<gene>
    <name evidence="2" type="ORF">KC669_02550</name>
</gene>
<dbReference type="AlphaFoldDB" id="A0A955RM16"/>
<evidence type="ECO:0000313" key="3">
    <source>
        <dbReference type="Proteomes" id="UP000714915"/>
    </source>
</evidence>
<reference evidence="2" key="2">
    <citation type="journal article" date="2021" name="Microbiome">
        <title>Successional dynamics and alternative stable states in a saline activated sludge microbial community over 9 years.</title>
        <authorList>
            <person name="Wang Y."/>
            <person name="Ye J."/>
            <person name="Ju F."/>
            <person name="Liu L."/>
            <person name="Boyd J.A."/>
            <person name="Deng Y."/>
            <person name="Parks D.H."/>
            <person name="Jiang X."/>
            <person name="Yin X."/>
            <person name="Woodcroft B.J."/>
            <person name="Tyson G.W."/>
            <person name="Hugenholtz P."/>
            <person name="Polz M.F."/>
            <person name="Zhang T."/>
        </authorList>
    </citation>
    <scope>NUCLEOTIDE SEQUENCE</scope>
    <source>
        <strain evidence="2">HKST-UBA09</strain>
    </source>
</reference>
<evidence type="ECO:0000313" key="2">
    <source>
        <dbReference type="EMBL" id="MCA9386893.1"/>
    </source>
</evidence>